<feature type="coiled-coil region" evidence="1">
    <location>
        <begin position="341"/>
        <end position="423"/>
    </location>
</feature>
<dbReference type="EMBL" id="UGYN01000002">
    <property type="protein sequence ID" value="SUI80757.1"/>
    <property type="molecule type" value="Genomic_DNA"/>
</dbReference>
<evidence type="ECO:0000256" key="1">
    <source>
        <dbReference type="SAM" id="Coils"/>
    </source>
</evidence>
<feature type="transmembrane region" description="Helical" evidence="2">
    <location>
        <begin position="57"/>
        <end position="81"/>
    </location>
</feature>
<sequence>MANNSNQINFQITGNTTGLNNALNQGTTALTTFGNQAGGVLGTTASMFEKFNKSMTGFGGGLVGFAGGAGLAVAGITSLVMASNNYVRELNEISKASGLSVEMLQKMDKAFYGVGLNMEKYADINRDVLDHLGDAFRDGSGPAEDMKAYGLKLQDFNKYLNQSDGGIRALANSFYEMQKAGKSTAEITNMLETLGSDGSKLVEIMKQYSNETDLMNAIQEQHIQLTDENAKKYAEFDKKVDALSTTFQLWKANALAGTVDELNDILNVMNSSKWTKNNFIEMMKKFYYGGDTSFAKWARNLDGVQEVGYSNTATERLEKQANDMMQFVKDNTQKVAPKDGWVNKEKEAKDAEAARKKLESAAKSAAAKAEAAAKAAAAKRVQAQKNLEQALSQIGETEGDIRIKAFERQQKEIQDKIRESAKTLGMTQEQLNKLLGQASSSTSMQRAKLTDEMIGRTDPNQDLKSLNQNLGGLTLNQGQKSYLADQQSQRINGDNPFMYDGKAQKQTDLDEKYNLEMQLNEKLLGGTEDYEKRKAQIEAQYARQSMDLATENTRSQMAMISSSAGDLGTMLAGVFGESSGAAKAAFAVQKGITIAQTILSIQAALAQALATPFPASLAAYAQIASMGASIISTARGTTAQGQAHSGIESVPGSLGKDSTWILQAGERVVSRGQNQQLQQFLDKAILINPVRMSTRSMHL</sequence>
<keyword evidence="1" id="KW-0175">Coiled coil</keyword>
<name>A0A380AIB1_9GAMM</name>
<organism evidence="3 4">
    <name type="scientific">Serratia quinivorans</name>
    <dbReference type="NCBI Taxonomy" id="137545"/>
    <lineage>
        <taxon>Bacteria</taxon>
        <taxon>Pseudomonadati</taxon>
        <taxon>Pseudomonadota</taxon>
        <taxon>Gammaproteobacteria</taxon>
        <taxon>Enterobacterales</taxon>
        <taxon>Yersiniaceae</taxon>
        <taxon>Serratia</taxon>
    </lineage>
</organism>
<evidence type="ECO:0000313" key="3">
    <source>
        <dbReference type="EMBL" id="SUI80757.1"/>
    </source>
</evidence>
<reference evidence="3 4" key="1">
    <citation type="submission" date="2018-06" db="EMBL/GenBank/DDBJ databases">
        <authorList>
            <consortium name="Pathogen Informatics"/>
            <person name="Doyle S."/>
        </authorList>
    </citation>
    <scope>NUCLEOTIDE SEQUENCE [LARGE SCALE GENOMIC DNA]</scope>
    <source>
        <strain evidence="3 4">NCTC11544</strain>
    </source>
</reference>
<protein>
    <recommendedName>
        <fullName evidence="5">Phage-related minor tail protein</fullName>
    </recommendedName>
</protein>
<evidence type="ECO:0000256" key="2">
    <source>
        <dbReference type="SAM" id="Phobius"/>
    </source>
</evidence>
<keyword evidence="2" id="KW-1133">Transmembrane helix</keyword>
<accession>A0A380AIB1</accession>
<keyword evidence="2" id="KW-0812">Transmembrane</keyword>
<proteinExistence type="predicted"/>
<gene>
    <name evidence="3" type="ORF">NCTC11544_04202</name>
</gene>
<dbReference type="AlphaFoldDB" id="A0A380AIB1"/>
<evidence type="ECO:0008006" key="5">
    <source>
        <dbReference type="Google" id="ProtNLM"/>
    </source>
</evidence>
<keyword evidence="2" id="KW-0472">Membrane</keyword>
<evidence type="ECO:0000313" key="4">
    <source>
        <dbReference type="Proteomes" id="UP000255529"/>
    </source>
</evidence>
<dbReference type="Proteomes" id="UP000255529">
    <property type="component" value="Unassembled WGS sequence"/>
</dbReference>